<dbReference type="RefSeq" id="WP_013278009.1">
    <property type="nucleotide sequence ID" value="NC_014378.1"/>
</dbReference>
<feature type="binding site" evidence="5">
    <location>
        <position position="262"/>
    </location>
    <ligand>
        <name>dimethylallyl diphosphate</name>
        <dbReference type="ChEBI" id="CHEBI:57623"/>
    </ligand>
</feature>
<gene>
    <name evidence="5" type="primary">ispH</name>
    <name evidence="9" type="ordered locus">Acear_1037</name>
</gene>
<feature type="binding site" evidence="5">
    <location>
        <position position="123"/>
    </location>
    <ligand>
        <name>(2E)-4-hydroxy-3-methylbut-2-enyl diphosphate</name>
        <dbReference type="ChEBI" id="CHEBI:128753"/>
    </ligand>
</feature>
<evidence type="ECO:0000256" key="1">
    <source>
        <dbReference type="ARBA" id="ARBA00022485"/>
    </source>
</evidence>
<feature type="domain" description="S1 motif" evidence="8">
    <location>
        <begin position="557"/>
        <end position="626"/>
    </location>
</feature>
<dbReference type="STRING" id="574087.Acear_1037"/>
<dbReference type="UniPathway" id="UPA00059">
    <property type="reaction ID" value="UER00105"/>
</dbReference>
<dbReference type="NCBIfam" id="NF000907">
    <property type="entry name" value="PRK00087.1"/>
    <property type="match status" value="1"/>
</dbReference>
<dbReference type="eggNOG" id="COG0761">
    <property type="taxonomic scope" value="Bacteria"/>
</dbReference>
<dbReference type="HOGENOM" id="CLU_015805_3_1_9"/>
<reference evidence="9 10" key="1">
    <citation type="journal article" date="2010" name="Stand. Genomic Sci.">
        <title>Complete genome sequence of Acetohalobium arabaticum type strain (Z-7288).</title>
        <authorList>
            <person name="Sikorski J."/>
            <person name="Lapidus A."/>
            <person name="Chertkov O."/>
            <person name="Lucas S."/>
            <person name="Copeland A."/>
            <person name="Glavina Del Rio T."/>
            <person name="Nolan M."/>
            <person name="Tice H."/>
            <person name="Cheng J.F."/>
            <person name="Han C."/>
            <person name="Brambilla E."/>
            <person name="Pitluck S."/>
            <person name="Liolios K."/>
            <person name="Ivanova N."/>
            <person name="Mavromatis K."/>
            <person name="Mikhailova N."/>
            <person name="Pati A."/>
            <person name="Bruce D."/>
            <person name="Detter C."/>
            <person name="Tapia R."/>
            <person name="Goodwin L."/>
            <person name="Chen A."/>
            <person name="Palaniappan K."/>
            <person name="Land M."/>
            <person name="Hauser L."/>
            <person name="Chang Y.J."/>
            <person name="Jeffries C.D."/>
            <person name="Rohde M."/>
            <person name="Goker M."/>
            <person name="Spring S."/>
            <person name="Woyke T."/>
            <person name="Bristow J."/>
            <person name="Eisen J.A."/>
            <person name="Markowitz V."/>
            <person name="Hugenholtz P."/>
            <person name="Kyrpides N.C."/>
            <person name="Klenk H.P."/>
        </authorList>
    </citation>
    <scope>NUCLEOTIDE SEQUENCE [LARGE SCALE GENOMIC DNA]</scope>
    <source>
        <strain evidence="10">ATCC 49924 / DSM 5501 / Z-7288</strain>
    </source>
</reference>
<dbReference type="CDD" id="cd13944">
    <property type="entry name" value="lytB_ispH"/>
    <property type="match status" value="1"/>
</dbReference>
<dbReference type="SMART" id="SM00316">
    <property type="entry name" value="S1"/>
    <property type="match status" value="4"/>
</dbReference>
<organism evidence="9 10">
    <name type="scientific">Acetohalobium arabaticum (strain ATCC 49924 / DSM 5501 / Z-7288)</name>
    <dbReference type="NCBI Taxonomy" id="574087"/>
    <lineage>
        <taxon>Bacteria</taxon>
        <taxon>Bacillati</taxon>
        <taxon>Bacillota</taxon>
        <taxon>Clostridia</taxon>
        <taxon>Halanaerobiales</taxon>
        <taxon>Halobacteroidaceae</taxon>
        <taxon>Acetohalobium</taxon>
    </lineage>
</organism>
<keyword evidence="10" id="KW-1185">Reference proteome</keyword>
<dbReference type="HAMAP" id="MF_00191">
    <property type="entry name" value="IspH"/>
    <property type="match status" value="1"/>
</dbReference>
<feature type="binding site" evidence="5">
    <location>
        <position position="220"/>
    </location>
    <ligand>
        <name>isopentenyl diphosphate</name>
        <dbReference type="ChEBI" id="CHEBI:128769"/>
    </ligand>
</feature>
<feature type="binding site" evidence="5">
    <location>
        <position position="95"/>
    </location>
    <ligand>
        <name>[4Fe-4S] cluster</name>
        <dbReference type="ChEBI" id="CHEBI:49883"/>
    </ligand>
</feature>
<dbReference type="InterPro" id="IPR035104">
    <property type="entry name" value="Ribosomal_protein_S1-like"/>
</dbReference>
<dbReference type="KEGG" id="aar:Acear_1037"/>
<dbReference type="GO" id="GO:0050992">
    <property type="term" value="P:dimethylallyl diphosphate biosynthetic process"/>
    <property type="evidence" value="ECO:0007669"/>
    <property type="project" value="UniProtKB-UniRule"/>
</dbReference>
<feature type="binding site" evidence="5">
    <location>
        <position position="73"/>
    </location>
    <ligand>
        <name>isopentenyl diphosphate</name>
        <dbReference type="ChEBI" id="CHEBI:128769"/>
    </ligand>
</feature>
<dbReference type="GO" id="GO:0016114">
    <property type="term" value="P:terpenoid biosynthetic process"/>
    <property type="evidence" value="ECO:0007669"/>
    <property type="project" value="UniProtKB-UniRule"/>
</dbReference>
<dbReference type="Gene3D" id="2.40.50.140">
    <property type="entry name" value="Nucleic acid-binding proteins"/>
    <property type="match status" value="4"/>
</dbReference>
<keyword evidence="6" id="KW-0175">Coiled coil</keyword>
<dbReference type="InterPro" id="IPR003451">
    <property type="entry name" value="LytB/IspH"/>
</dbReference>
<comment type="caution">
    <text evidence="5">Lacks conserved residue(s) required for the propagation of feature annotation.</text>
</comment>
<evidence type="ECO:0000256" key="5">
    <source>
        <dbReference type="HAMAP-Rule" id="MF_00191"/>
    </source>
</evidence>
<dbReference type="GO" id="GO:0019288">
    <property type="term" value="P:isopentenyl diphosphate biosynthetic process, methylerythritol 4-phosphate pathway"/>
    <property type="evidence" value="ECO:0007669"/>
    <property type="project" value="UniProtKB-UniRule"/>
</dbReference>
<dbReference type="PANTHER" id="PTHR30426:SF0">
    <property type="entry name" value="4-HYDROXY-3-METHYLBUT-2-ENYL DIPHOSPHATE REDUCTASE"/>
    <property type="match status" value="1"/>
</dbReference>
<dbReference type="SUPFAM" id="SSF50249">
    <property type="entry name" value="Nucleic acid-binding proteins"/>
    <property type="match status" value="4"/>
</dbReference>
<evidence type="ECO:0000256" key="4">
    <source>
        <dbReference type="ARBA" id="ARBA00023014"/>
    </source>
</evidence>
<dbReference type="Proteomes" id="UP000001661">
    <property type="component" value="Chromosome"/>
</dbReference>
<evidence type="ECO:0000313" key="9">
    <source>
        <dbReference type="EMBL" id="ADL12563.1"/>
    </source>
</evidence>
<dbReference type="PROSITE" id="PS50126">
    <property type="entry name" value="S1"/>
    <property type="match status" value="4"/>
</dbReference>
<dbReference type="Gene3D" id="3.40.1010.20">
    <property type="entry name" value="4-hydroxy-3-methylbut-2-enyl diphosphate reductase, catalytic domain"/>
    <property type="match status" value="2"/>
</dbReference>
<comment type="catalytic activity">
    <reaction evidence="5">
        <text>isopentenyl diphosphate + 2 oxidized [2Fe-2S]-[ferredoxin] + H2O = (2E)-4-hydroxy-3-methylbut-2-enyl diphosphate + 2 reduced [2Fe-2S]-[ferredoxin] + 2 H(+)</text>
        <dbReference type="Rhea" id="RHEA:24488"/>
        <dbReference type="Rhea" id="RHEA-COMP:10000"/>
        <dbReference type="Rhea" id="RHEA-COMP:10001"/>
        <dbReference type="ChEBI" id="CHEBI:15377"/>
        <dbReference type="ChEBI" id="CHEBI:15378"/>
        <dbReference type="ChEBI" id="CHEBI:33737"/>
        <dbReference type="ChEBI" id="CHEBI:33738"/>
        <dbReference type="ChEBI" id="CHEBI:128753"/>
        <dbReference type="ChEBI" id="CHEBI:128769"/>
        <dbReference type="EC" id="1.17.7.4"/>
    </reaction>
</comment>
<keyword evidence="1 5" id="KW-0004">4Fe-4S</keyword>
<dbReference type="NCBIfam" id="TIGR00216">
    <property type="entry name" value="ispH_lytB"/>
    <property type="match status" value="1"/>
</dbReference>
<keyword evidence="4 5" id="KW-0411">Iron-sulfur</keyword>
<feature type="domain" description="S1 motif" evidence="8">
    <location>
        <begin position="299"/>
        <end position="368"/>
    </location>
</feature>
<dbReference type="AlphaFoldDB" id="D9QPX2"/>
<feature type="binding site" evidence="5">
    <location>
        <position position="41"/>
    </location>
    <ligand>
        <name>dimethylallyl diphosphate</name>
        <dbReference type="ChEBI" id="CHEBI:57623"/>
    </ligand>
</feature>
<feature type="binding site" evidence="5">
    <location>
        <position position="12"/>
    </location>
    <ligand>
        <name>[4Fe-4S] cluster</name>
        <dbReference type="ChEBI" id="CHEBI:49883"/>
    </ligand>
</feature>
<protein>
    <recommendedName>
        <fullName evidence="5">4-hydroxy-3-methylbut-2-enyl diphosphate reductase</fullName>
        <shortName evidence="5">HMBPP reductase</shortName>
        <ecNumber evidence="5">1.17.7.4</ecNumber>
    </recommendedName>
</protein>
<feature type="binding site" evidence="5">
    <location>
        <position position="123"/>
    </location>
    <ligand>
        <name>dimethylallyl diphosphate</name>
        <dbReference type="ChEBI" id="CHEBI:57623"/>
    </ligand>
</feature>
<keyword evidence="2 5" id="KW-0479">Metal-binding</keyword>
<dbReference type="NCBIfam" id="NF002187">
    <property type="entry name" value="PRK01045.1-1"/>
    <property type="match status" value="1"/>
</dbReference>
<feature type="compositionally biased region" description="Basic and acidic residues" evidence="7">
    <location>
        <begin position="623"/>
        <end position="650"/>
    </location>
</feature>
<accession>D9QPX2</accession>
<feature type="binding site" evidence="5">
    <location>
        <position position="190"/>
    </location>
    <ligand>
        <name>[4Fe-4S] cluster</name>
        <dbReference type="ChEBI" id="CHEBI:49883"/>
    </ligand>
</feature>
<dbReference type="PRINTS" id="PR00681">
    <property type="entry name" value="RIBOSOMALS1"/>
</dbReference>
<dbReference type="Gene3D" id="3.40.50.11270">
    <property type="match status" value="1"/>
</dbReference>
<evidence type="ECO:0000256" key="3">
    <source>
        <dbReference type="ARBA" id="ARBA00023004"/>
    </source>
</evidence>
<dbReference type="Pfam" id="PF02401">
    <property type="entry name" value="LYTB"/>
    <property type="match status" value="1"/>
</dbReference>
<comment type="pathway">
    <text evidence="5">Isoprenoid biosynthesis; dimethylallyl diphosphate biosynthesis; dimethylallyl diphosphate from (2E)-4-hydroxy-3-methylbutenyl diphosphate: step 1/1.</text>
</comment>
<dbReference type="GO" id="GO:0051539">
    <property type="term" value="F:4 iron, 4 sulfur cluster binding"/>
    <property type="evidence" value="ECO:0007669"/>
    <property type="project" value="UniProtKB-UniRule"/>
</dbReference>
<feature type="coiled-coil region" evidence="6">
    <location>
        <begin position="444"/>
        <end position="471"/>
    </location>
</feature>
<feature type="binding site" evidence="5">
    <location>
        <position position="262"/>
    </location>
    <ligand>
        <name>(2E)-4-hydroxy-3-methylbut-2-enyl diphosphate</name>
        <dbReference type="ChEBI" id="CHEBI:128753"/>
    </ligand>
</feature>
<feature type="binding site" evidence="5">
    <location>
        <position position="73"/>
    </location>
    <ligand>
        <name>(2E)-4-hydroxy-3-methylbut-2-enyl diphosphate</name>
        <dbReference type="ChEBI" id="CHEBI:128753"/>
    </ligand>
</feature>
<feature type="binding site" evidence="5">
    <location>
        <position position="220"/>
    </location>
    <ligand>
        <name>(2E)-4-hydroxy-3-methylbut-2-enyl diphosphate</name>
        <dbReference type="ChEBI" id="CHEBI:128753"/>
    </ligand>
</feature>
<feature type="active site" description="Proton donor" evidence="5">
    <location>
        <position position="125"/>
    </location>
</feature>
<feature type="binding site" evidence="5">
    <location>
        <position position="41"/>
    </location>
    <ligand>
        <name>isopentenyl diphosphate</name>
        <dbReference type="ChEBI" id="CHEBI:128769"/>
    </ligand>
</feature>
<evidence type="ECO:0000256" key="6">
    <source>
        <dbReference type="SAM" id="Coils"/>
    </source>
</evidence>
<keyword evidence="5" id="KW-0560">Oxidoreductase</keyword>
<evidence type="ECO:0000259" key="8">
    <source>
        <dbReference type="PROSITE" id="PS50126"/>
    </source>
</evidence>
<comment type="cofactor">
    <cofactor evidence="5">
        <name>[4Fe-4S] cluster</name>
        <dbReference type="ChEBI" id="CHEBI:49883"/>
    </cofactor>
    <text evidence="5">Binds 1 [4Fe-4S] cluster per subunit.</text>
</comment>
<dbReference type="EC" id="1.17.7.4" evidence="5"/>
<feature type="binding site" evidence="5">
    <location>
        <position position="73"/>
    </location>
    <ligand>
        <name>dimethylallyl diphosphate</name>
        <dbReference type="ChEBI" id="CHEBI:57623"/>
    </ligand>
</feature>
<comment type="similarity">
    <text evidence="5">Belongs to the IspH family.</text>
</comment>
<proteinExistence type="inferred from homology"/>
<dbReference type="InterPro" id="IPR003029">
    <property type="entry name" value="S1_domain"/>
</dbReference>
<dbReference type="GO" id="GO:0051745">
    <property type="term" value="F:4-hydroxy-3-methylbut-2-enyl diphosphate reductase activity"/>
    <property type="evidence" value="ECO:0007669"/>
    <property type="project" value="UniProtKB-UniRule"/>
</dbReference>
<dbReference type="UniPathway" id="UPA00056">
    <property type="reaction ID" value="UER00097"/>
</dbReference>
<feature type="binding site" evidence="5">
    <location>
        <position position="262"/>
    </location>
    <ligand>
        <name>isopentenyl diphosphate</name>
        <dbReference type="ChEBI" id="CHEBI:128769"/>
    </ligand>
</feature>
<feature type="binding site" evidence="5">
    <location>
        <position position="218"/>
    </location>
    <ligand>
        <name>isopentenyl diphosphate</name>
        <dbReference type="ChEBI" id="CHEBI:128769"/>
    </ligand>
</feature>
<comment type="catalytic activity">
    <reaction evidence="5">
        <text>dimethylallyl diphosphate + 2 oxidized [2Fe-2S]-[ferredoxin] + H2O = (2E)-4-hydroxy-3-methylbut-2-enyl diphosphate + 2 reduced [2Fe-2S]-[ferredoxin] + 2 H(+)</text>
        <dbReference type="Rhea" id="RHEA:24825"/>
        <dbReference type="Rhea" id="RHEA-COMP:10000"/>
        <dbReference type="Rhea" id="RHEA-COMP:10001"/>
        <dbReference type="ChEBI" id="CHEBI:15377"/>
        <dbReference type="ChEBI" id="CHEBI:15378"/>
        <dbReference type="ChEBI" id="CHEBI:33737"/>
        <dbReference type="ChEBI" id="CHEBI:33738"/>
        <dbReference type="ChEBI" id="CHEBI:57623"/>
        <dbReference type="ChEBI" id="CHEBI:128753"/>
        <dbReference type="EC" id="1.17.7.4"/>
    </reaction>
</comment>
<comment type="function">
    <text evidence="5">Catalyzes the conversion of 1-hydroxy-2-methyl-2-(E)-butenyl 4-diphosphate (HMBPP) into a mixture of isopentenyl diphosphate (IPP) and dimethylallyl diphosphate (DMAPP). Acts in the terminal step of the DOXP/MEP pathway for isoprenoid precursor biosynthesis.</text>
</comment>
<dbReference type="Pfam" id="PF00575">
    <property type="entry name" value="S1"/>
    <property type="match status" value="4"/>
</dbReference>
<dbReference type="eggNOG" id="COG0539">
    <property type="taxonomic scope" value="Bacteria"/>
</dbReference>
<dbReference type="GO" id="GO:0003676">
    <property type="term" value="F:nucleic acid binding"/>
    <property type="evidence" value="ECO:0007669"/>
    <property type="project" value="InterPro"/>
</dbReference>
<dbReference type="EMBL" id="CP002105">
    <property type="protein sequence ID" value="ADL12563.1"/>
    <property type="molecule type" value="Genomic_DNA"/>
</dbReference>
<feature type="binding site" evidence="5">
    <location>
        <position position="218"/>
    </location>
    <ligand>
        <name>dimethylallyl diphosphate</name>
        <dbReference type="ChEBI" id="CHEBI:57623"/>
    </ligand>
</feature>
<name>D9QPX2_ACEAZ</name>
<evidence type="ECO:0000256" key="2">
    <source>
        <dbReference type="ARBA" id="ARBA00022723"/>
    </source>
</evidence>
<feature type="domain" description="S1 motif" evidence="8">
    <location>
        <begin position="386"/>
        <end position="451"/>
    </location>
</feature>
<evidence type="ECO:0000256" key="7">
    <source>
        <dbReference type="SAM" id="MobiDB-lite"/>
    </source>
</evidence>
<dbReference type="PANTHER" id="PTHR30426">
    <property type="entry name" value="4-HYDROXY-3-METHYLBUT-2-ENYL DIPHOSPHATE REDUCTASE"/>
    <property type="match status" value="1"/>
</dbReference>
<feature type="binding site" evidence="5">
    <location>
        <position position="41"/>
    </location>
    <ligand>
        <name>(2E)-4-hydroxy-3-methylbut-2-enyl diphosphate</name>
        <dbReference type="ChEBI" id="CHEBI:128753"/>
    </ligand>
</feature>
<keyword evidence="3 5" id="KW-0408">Iron</keyword>
<feature type="binding site" evidence="5">
    <location>
        <position position="162"/>
    </location>
    <ligand>
        <name>(2E)-4-hydroxy-3-methylbut-2-enyl diphosphate</name>
        <dbReference type="ChEBI" id="CHEBI:128753"/>
    </ligand>
</feature>
<dbReference type="InterPro" id="IPR012340">
    <property type="entry name" value="NA-bd_OB-fold"/>
</dbReference>
<dbReference type="NCBIfam" id="NF005208">
    <property type="entry name" value="PRK06676.1"/>
    <property type="match status" value="1"/>
</dbReference>
<feature type="binding site" evidence="5">
    <location>
        <position position="220"/>
    </location>
    <ligand>
        <name>dimethylallyl diphosphate</name>
        <dbReference type="ChEBI" id="CHEBI:57623"/>
    </ligand>
</feature>
<evidence type="ECO:0000313" key="10">
    <source>
        <dbReference type="Proteomes" id="UP000001661"/>
    </source>
</evidence>
<comment type="pathway">
    <text evidence="5">Isoprenoid biosynthesis; isopentenyl diphosphate biosynthesis via DXP pathway; isopentenyl diphosphate from 1-deoxy-D-xylulose 5-phosphate: step 6/6.</text>
</comment>
<feature type="region of interest" description="Disordered" evidence="7">
    <location>
        <begin position="623"/>
        <end position="676"/>
    </location>
</feature>
<feature type="binding site" evidence="5">
    <location>
        <position position="218"/>
    </location>
    <ligand>
        <name>(2E)-4-hydroxy-3-methylbut-2-enyl diphosphate</name>
        <dbReference type="ChEBI" id="CHEBI:128753"/>
    </ligand>
</feature>
<dbReference type="CDD" id="cd05688">
    <property type="entry name" value="S1_RPS1_repeat_ec3"/>
    <property type="match status" value="1"/>
</dbReference>
<sequence>MEIILADHAGFCFGVRRAMRLTMEAGENKEEKTRTLGPLIHNPQAVDRLQELGVGIVDTIEEVEEGTVIIRSHGVPPEVLAKAEDKDLNILDATCPFVKKAQENASKLYQEGYQVIVSGDKKHPEVTAILGSTDHQAVVVEEEEDLEKLPKNMDKVGVIAQTTQSIKKFKELVTKLMDRTEELKIYNTICTTTHERQAAAGKLAAEVGLMIVIGGYNSANTNRLAEICDEAGAKTYHVETAEELSRDWFYNIEKVGVTAGASTPNWIIKEVVSRMEDIKKEENVEKLDSKAQDTDIERGEALTGTVEQITDDEVYVDIGAKSEGIIPSHELSNQQFESPSDVVQEGEEVEVQVLNQENEDGNIVLSKKKQDQEKSWQRVEKVYENDEIIEAEITKEVKGGLVADVGLRGFIPASHVAIEYVEDLSQYVGETLQLKIIEVERDNNNVVLSRKEVLEEERAKKKEEIFASLEEGEVIEGRVTKLVDFGAFVDIGGVEGLLHISEMSWGRIDHPSDVLEEAQETEVKVLGVKPEEERISLGLKQILPDPWEEFLDNYNEGEVISGKITKTVDFGAFMEIESGVEGLIHISQLSHRHVANTEEVVTAGDEVEAKIINIEPDERKVGLSLKELEDKEEQKSQDKSQEKSQQKDVDEFIDDDDEGTGVTIGDMFGELFEEEQ</sequence>
<feature type="binding site" evidence="5">
    <location>
        <position position="123"/>
    </location>
    <ligand>
        <name>isopentenyl diphosphate</name>
        <dbReference type="ChEBI" id="CHEBI:128769"/>
    </ligand>
</feature>
<dbReference type="CDD" id="cd05687">
    <property type="entry name" value="S1_RPS1_repeat_ec1_hs1"/>
    <property type="match status" value="1"/>
</dbReference>
<dbReference type="CDD" id="cd04465">
    <property type="entry name" value="S1_RPS1_repeat_ec2_hs2"/>
    <property type="match status" value="1"/>
</dbReference>
<dbReference type="GO" id="GO:0046872">
    <property type="term" value="F:metal ion binding"/>
    <property type="evidence" value="ECO:0007669"/>
    <property type="project" value="UniProtKB-KW"/>
</dbReference>
<dbReference type="OrthoDB" id="9804077at2"/>
<feature type="domain" description="S1 motif" evidence="8">
    <location>
        <begin position="472"/>
        <end position="540"/>
    </location>
</feature>
<keyword evidence="5" id="KW-0414">Isoprene biosynthesis</keyword>